<dbReference type="AlphaFoldDB" id="A0A2X0IAF0"/>
<accession>A0A2X0IAF0</accession>
<evidence type="ECO:0000313" key="7">
    <source>
        <dbReference type="EMBL" id="RAG81924.1"/>
    </source>
</evidence>
<dbReference type="Gene3D" id="3.40.190.10">
    <property type="entry name" value="Periplasmic binding protein-like II"/>
    <property type="match status" value="1"/>
</dbReference>
<keyword evidence="3" id="KW-0813">Transport</keyword>
<evidence type="ECO:0000256" key="2">
    <source>
        <dbReference type="ARBA" id="ARBA00005695"/>
    </source>
</evidence>
<organism evidence="7 8">
    <name type="scientific">Streptacidiphilus pinicola</name>
    <dbReference type="NCBI Taxonomy" id="2219663"/>
    <lineage>
        <taxon>Bacteria</taxon>
        <taxon>Bacillati</taxon>
        <taxon>Actinomycetota</taxon>
        <taxon>Actinomycetes</taxon>
        <taxon>Kitasatosporales</taxon>
        <taxon>Streptomycetaceae</taxon>
        <taxon>Streptacidiphilus</taxon>
    </lineage>
</organism>
<feature type="chain" id="PRO_5038705327" description="Solute-binding protein family 5 domain-containing protein" evidence="5">
    <location>
        <begin position="22"/>
        <end position="541"/>
    </location>
</feature>
<gene>
    <name evidence="7" type="ORF">DN069_30340</name>
</gene>
<dbReference type="GO" id="GO:0030313">
    <property type="term" value="C:cell envelope"/>
    <property type="evidence" value="ECO:0007669"/>
    <property type="project" value="UniProtKB-SubCell"/>
</dbReference>
<evidence type="ECO:0000259" key="6">
    <source>
        <dbReference type="Pfam" id="PF00496"/>
    </source>
</evidence>
<keyword evidence="8" id="KW-1185">Reference proteome</keyword>
<dbReference type="PROSITE" id="PS51257">
    <property type="entry name" value="PROKAR_LIPOPROTEIN"/>
    <property type="match status" value="1"/>
</dbReference>
<protein>
    <recommendedName>
        <fullName evidence="6">Solute-binding protein family 5 domain-containing protein</fullName>
    </recommendedName>
</protein>
<dbReference type="PIRSF" id="PIRSF002741">
    <property type="entry name" value="MppA"/>
    <property type="match status" value="1"/>
</dbReference>
<dbReference type="Pfam" id="PF00496">
    <property type="entry name" value="SBP_bac_5"/>
    <property type="match status" value="1"/>
</dbReference>
<feature type="domain" description="Solute-binding protein family 5" evidence="6">
    <location>
        <begin position="82"/>
        <end position="458"/>
    </location>
</feature>
<dbReference type="GO" id="GO:0043190">
    <property type="term" value="C:ATP-binding cassette (ABC) transporter complex"/>
    <property type="evidence" value="ECO:0007669"/>
    <property type="project" value="InterPro"/>
</dbReference>
<dbReference type="InterPro" id="IPR039424">
    <property type="entry name" value="SBP_5"/>
</dbReference>
<dbReference type="GO" id="GO:0042597">
    <property type="term" value="C:periplasmic space"/>
    <property type="evidence" value="ECO:0007669"/>
    <property type="project" value="UniProtKB-ARBA"/>
</dbReference>
<dbReference type="InterPro" id="IPR030678">
    <property type="entry name" value="Peptide/Ni-bd"/>
</dbReference>
<sequence>MSALKRLGALGCVGLIAATTACSSKSTGAVAGAPDVVIRVGSANAYTTLDPAHAYDNGAWTVYYNVYQRLLSYRPGANLPQEDAAKSCRYTDSGDLTYKCVLRPGMKFWNGDPLDAAAVKYSIDRVIQINDQNGPVAILSSTIKSVETQGSDTVLFHLKDPDATMPDRLSAGVASIIDPKTLPATKEAAPDFTGVVGSGRYKIDSVTFTGSGADKSPSEVHLSLNADYQGSDTPPRNSGVDLKYFPDQNGTKKALDDNQVDAVIADLNTSDVVHMQQNQQLRSGLQVVSGPGGGINMMALNTTSGVFAKQAVRRAVAQLIDRPAIVSNAFNYTVSPAYTIVPSGITNATTTFFSAYGRQPSSAAKVHDELAKAGVNGPISFTFAYYSKGDPAIQREAELIKEQLEAGGLFKVTLRDYLTYPKLSDAILKKPDFDAYMLTWYADYLDIDDYVSPLAGPHNFVFNGYSAPSALIASGLAQTKREDARKDYTQIQQGIAKDVPLVPIWESLQYAAMQSDVTGVPLTMDSSGVQRWWMIGKDTTS</sequence>
<comment type="similarity">
    <text evidence="2">Belongs to the bacterial solute-binding protein 5 family.</text>
</comment>
<reference evidence="7 8" key="1">
    <citation type="submission" date="2018-06" db="EMBL/GenBank/DDBJ databases">
        <title>Streptacidiphilus pinicola sp. nov., isolated from pine grove soil.</title>
        <authorList>
            <person name="Roh S.G."/>
            <person name="Park S."/>
            <person name="Kim M.-K."/>
            <person name="Yun B.-R."/>
            <person name="Park J."/>
            <person name="Kim M.J."/>
            <person name="Kim Y.S."/>
            <person name="Kim S.B."/>
        </authorList>
    </citation>
    <scope>NUCLEOTIDE SEQUENCE [LARGE SCALE GENOMIC DNA]</scope>
    <source>
        <strain evidence="7 8">MMS16-CNU450</strain>
    </source>
</reference>
<dbReference type="GO" id="GO:1904680">
    <property type="term" value="F:peptide transmembrane transporter activity"/>
    <property type="evidence" value="ECO:0007669"/>
    <property type="project" value="TreeGrafter"/>
</dbReference>
<dbReference type="InterPro" id="IPR000914">
    <property type="entry name" value="SBP_5_dom"/>
</dbReference>
<name>A0A2X0IAF0_9ACTN</name>
<keyword evidence="4 5" id="KW-0732">Signal</keyword>
<dbReference type="Gene3D" id="3.90.76.10">
    <property type="entry name" value="Dipeptide-binding Protein, Domain 1"/>
    <property type="match status" value="1"/>
</dbReference>
<dbReference type="Gene3D" id="3.10.105.10">
    <property type="entry name" value="Dipeptide-binding Protein, Domain 3"/>
    <property type="match status" value="1"/>
</dbReference>
<dbReference type="GO" id="GO:0015833">
    <property type="term" value="P:peptide transport"/>
    <property type="evidence" value="ECO:0007669"/>
    <property type="project" value="TreeGrafter"/>
</dbReference>
<proteinExistence type="inferred from homology"/>
<dbReference type="Proteomes" id="UP000248889">
    <property type="component" value="Unassembled WGS sequence"/>
</dbReference>
<dbReference type="PANTHER" id="PTHR30290">
    <property type="entry name" value="PERIPLASMIC BINDING COMPONENT OF ABC TRANSPORTER"/>
    <property type="match status" value="1"/>
</dbReference>
<dbReference type="EMBL" id="QKYN01000132">
    <property type="protein sequence ID" value="RAG81924.1"/>
    <property type="molecule type" value="Genomic_DNA"/>
</dbReference>
<feature type="signal peptide" evidence="5">
    <location>
        <begin position="1"/>
        <end position="21"/>
    </location>
</feature>
<evidence type="ECO:0000256" key="4">
    <source>
        <dbReference type="ARBA" id="ARBA00022729"/>
    </source>
</evidence>
<evidence type="ECO:0000256" key="5">
    <source>
        <dbReference type="SAM" id="SignalP"/>
    </source>
</evidence>
<dbReference type="RefSeq" id="WP_111506418.1">
    <property type="nucleotide sequence ID" value="NZ_QKYN01000132.1"/>
</dbReference>
<evidence type="ECO:0000313" key="8">
    <source>
        <dbReference type="Proteomes" id="UP000248889"/>
    </source>
</evidence>
<evidence type="ECO:0000256" key="3">
    <source>
        <dbReference type="ARBA" id="ARBA00022448"/>
    </source>
</evidence>
<dbReference type="SUPFAM" id="SSF53850">
    <property type="entry name" value="Periplasmic binding protein-like II"/>
    <property type="match status" value="1"/>
</dbReference>
<evidence type="ECO:0000256" key="1">
    <source>
        <dbReference type="ARBA" id="ARBA00004196"/>
    </source>
</evidence>
<comment type="caution">
    <text evidence="7">The sequence shown here is derived from an EMBL/GenBank/DDBJ whole genome shotgun (WGS) entry which is preliminary data.</text>
</comment>
<dbReference type="OrthoDB" id="9801912at2"/>
<comment type="subcellular location">
    <subcellularLocation>
        <location evidence="1">Cell envelope</location>
    </subcellularLocation>
</comment>
<dbReference type="PANTHER" id="PTHR30290:SF10">
    <property type="entry name" value="PERIPLASMIC OLIGOPEPTIDE-BINDING PROTEIN-RELATED"/>
    <property type="match status" value="1"/>
</dbReference>